<sequence length="74" mass="8059">MLRRKIALAGALIAMTMVGPAWAECADPGEPGVDWRSCIFDRQDLRRVDLTGAKLRDASFKRANLTGANLSKAN</sequence>
<accession>A0A383E3Y0</accession>
<name>A0A383E3Y0_9ZZZZ</name>
<dbReference type="Pfam" id="PF00805">
    <property type="entry name" value="Pentapeptide"/>
    <property type="match status" value="1"/>
</dbReference>
<reference evidence="1" key="1">
    <citation type="submission" date="2018-05" db="EMBL/GenBank/DDBJ databases">
        <authorList>
            <person name="Lanie J.A."/>
            <person name="Ng W.-L."/>
            <person name="Kazmierczak K.M."/>
            <person name="Andrzejewski T.M."/>
            <person name="Davidsen T.M."/>
            <person name="Wayne K.J."/>
            <person name="Tettelin H."/>
            <person name="Glass J.I."/>
            <person name="Rusch D."/>
            <person name="Podicherti R."/>
            <person name="Tsui H.-C.T."/>
            <person name="Winkler M.E."/>
        </authorList>
    </citation>
    <scope>NUCLEOTIDE SEQUENCE</scope>
</reference>
<gene>
    <name evidence="1" type="ORF">METZ01_LOCUS504275</name>
</gene>
<evidence type="ECO:0000313" key="1">
    <source>
        <dbReference type="EMBL" id="SVE51421.1"/>
    </source>
</evidence>
<dbReference type="Gene3D" id="2.160.20.80">
    <property type="entry name" value="E3 ubiquitin-protein ligase SopA"/>
    <property type="match status" value="1"/>
</dbReference>
<dbReference type="InterPro" id="IPR001646">
    <property type="entry name" value="5peptide_repeat"/>
</dbReference>
<protein>
    <recommendedName>
        <fullName evidence="2">Pentapeptide repeat-containing protein</fullName>
    </recommendedName>
</protein>
<dbReference type="SUPFAM" id="SSF141571">
    <property type="entry name" value="Pentapeptide repeat-like"/>
    <property type="match status" value="1"/>
</dbReference>
<dbReference type="AlphaFoldDB" id="A0A383E3Y0"/>
<dbReference type="EMBL" id="UINC01222576">
    <property type="protein sequence ID" value="SVE51421.1"/>
    <property type="molecule type" value="Genomic_DNA"/>
</dbReference>
<feature type="non-terminal residue" evidence="1">
    <location>
        <position position="74"/>
    </location>
</feature>
<proteinExistence type="predicted"/>
<evidence type="ECO:0008006" key="2">
    <source>
        <dbReference type="Google" id="ProtNLM"/>
    </source>
</evidence>
<organism evidence="1">
    <name type="scientific">marine metagenome</name>
    <dbReference type="NCBI Taxonomy" id="408172"/>
    <lineage>
        <taxon>unclassified sequences</taxon>
        <taxon>metagenomes</taxon>
        <taxon>ecological metagenomes</taxon>
    </lineage>
</organism>